<dbReference type="EMBL" id="HBHJ01000254">
    <property type="protein sequence ID" value="CAD9659873.1"/>
    <property type="molecule type" value="Transcribed_RNA"/>
</dbReference>
<sequence>MYRIRVQAALYPEKRVLKPVQFHTRDATEAAALLSCLCSPLDSDPASLSAWEGLHYLKVEGGHATLHVLRSYVSPGLSAHGRSSDLRARHRLLWLAGGTSMPSLVNLTVSDVEAMAVPTVLDHELEQEAKDQWAKQERLRTCGVITLHHVIPEVQRTKILQAREGSQSYQRDPWAEKLPFVRCKGQVGAYSAAWLLGAWTFHSVNFKPRLTLEWPSFNVFQSAAHNGGAALKTADFRDFYVNHLSHFDKTAERHGDYSTIVVRFARAAEQECHLLTPISHVYQHHPAPGANEPDPSVLGLVPFWGGEAEASGGNAHSHSPRQIKEWQMAGTVCSLLRYFTRTVVGVCMPSDRDSVLSMAKKWNLPVTVKRFESLPFEEAVAKYPTSELMAHFKAHKVPLARDTPRHTLVDMLRGSELGSKLAKKFPPTPSVTLTSTDSLPRIVIYHFDCALGVHLPYHLLEAVQVSQEQDDTTEDHLYFSESDQILHIRDPNWVLPQLKAGLGNWTYIAPQRSLMRKDTVNFMLKNHPSLEDPTSLSELLLNSNSTTSKDVSEEAKFLTLENNC</sequence>
<dbReference type="AlphaFoldDB" id="A0A7S2W0Z6"/>
<protein>
    <submittedName>
        <fullName evidence="1">Uncharacterized protein</fullName>
    </submittedName>
</protein>
<name>A0A7S2W0Z6_9STRA</name>
<reference evidence="1" key="1">
    <citation type="submission" date="2021-01" db="EMBL/GenBank/DDBJ databases">
        <authorList>
            <person name="Corre E."/>
            <person name="Pelletier E."/>
            <person name="Niang G."/>
            <person name="Scheremetjew M."/>
            <person name="Finn R."/>
            <person name="Kale V."/>
            <person name="Holt S."/>
            <person name="Cochrane G."/>
            <person name="Meng A."/>
            <person name="Brown T."/>
            <person name="Cohen L."/>
        </authorList>
    </citation>
    <scope>NUCLEOTIDE SEQUENCE</scope>
    <source>
        <strain evidence="1">CCMP1243</strain>
    </source>
</reference>
<gene>
    <name evidence="1" type="ORF">RMAR1173_LOCUS182</name>
</gene>
<proteinExistence type="predicted"/>
<evidence type="ECO:0000313" key="1">
    <source>
        <dbReference type="EMBL" id="CAD9659873.1"/>
    </source>
</evidence>
<accession>A0A7S2W0Z6</accession>
<organism evidence="1">
    <name type="scientific">Rhizochromulina marina</name>
    <dbReference type="NCBI Taxonomy" id="1034831"/>
    <lineage>
        <taxon>Eukaryota</taxon>
        <taxon>Sar</taxon>
        <taxon>Stramenopiles</taxon>
        <taxon>Ochrophyta</taxon>
        <taxon>Dictyochophyceae</taxon>
        <taxon>Rhizochromulinales</taxon>
        <taxon>Rhizochromulina</taxon>
    </lineage>
</organism>